<name>A0A225D0J2_9BACT</name>
<dbReference type="AlphaFoldDB" id="A0A225D0J2"/>
<organism evidence="1 2">
    <name type="scientific">Fimbriiglobus ruber</name>
    <dbReference type="NCBI Taxonomy" id="1908690"/>
    <lineage>
        <taxon>Bacteria</taxon>
        <taxon>Pseudomonadati</taxon>
        <taxon>Planctomycetota</taxon>
        <taxon>Planctomycetia</taxon>
        <taxon>Gemmatales</taxon>
        <taxon>Gemmataceae</taxon>
        <taxon>Fimbriiglobus</taxon>
    </lineage>
</organism>
<comment type="caution">
    <text evidence="1">The sequence shown here is derived from an EMBL/GenBank/DDBJ whole genome shotgun (WGS) entry which is preliminary data.</text>
</comment>
<sequence>MRDRGHANYLGEEGQSGESIGCFYVYRAAGAVVSRRSRWLRRDLTAVGE</sequence>
<evidence type="ECO:0000313" key="1">
    <source>
        <dbReference type="EMBL" id="OWK34453.1"/>
    </source>
</evidence>
<dbReference type="Proteomes" id="UP000214646">
    <property type="component" value="Unassembled WGS sequence"/>
</dbReference>
<gene>
    <name evidence="1" type="ORF">FRUB_10424</name>
</gene>
<evidence type="ECO:0000313" key="2">
    <source>
        <dbReference type="Proteomes" id="UP000214646"/>
    </source>
</evidence>
<reference evidence="2" key="1">
    <citation type="submission" date="2017-06" db="EMBL/GenBank/DDBJ databases">
        <title>Genome analysis of Fimbriiglobus ruber SP5, the first member of the order Planctomycetales with confirmed chitinolytic capability.</title>
        <authorList>
            <person name="Ravin N.V."/>
            <person name="Rakitin A.L."/>
            <person name="Ivanova A.A."/>
            <person name="Beletsky A.V."/>
            <person name="Kulichevskaya I.S."/>
            <person name="Mardanov A.V."/>
            <person name="Dedysh S.N."/>
        </authorList>
    </citation>
    <scope>NUCLEOTIDE SEQUENCE [LARGE SCALE GENOMIC DNA]</scope>
    <source>
        <strain evidence="2">SP5</strain>
    </source>
</reference>
<accession>A0A225D0J2</accession>
<dbReference type="EMBL" id="NIDE01000020">
    <property type="protein sequence ID" value="OWK34453.1"/>
    <property type="molecule type" value="Genomic_DNA"/>
</dbReference>
<proteinExistence type="predicted"/>
<protein>
    <submittedName>
        <fullName evidence="1">Uncharacterized protein</fullName>
    </submittedName>
</protein>
<keyword evidence="2" id="KW-1185">Reference proteome</keyword>